<organism evidence="2 3">
    <name type="scientific">Saccharopolyspora karakumensis</name>
    <dbReference type="NCBI Taxonomy" id="2530386"/>
    <lineage>
        <taxon>Bacteria</taxon>
        <taxon>Bacillati</taxon>
        <taxon>Actinomycetota</taxon>
        <taxon>Actinomycetes</taxon>
        <taxon>Pseudonocardiales</taxon>
        <taxon>Pseudonocardiaceae</taxon>
        <taxon>Saccharopolyspora</taxon>
    </lineage>
</organism>
<comment type="caution">
    <text evidence="2">The sequence shown here is derived from an EMBL/GenBank/DDBJ whole genome shotgun (WGS) entry which is preliminary data.</text>
</comment>
<gene>
    <name evidence="2" type="ORF">E1202_07895</name>
</gene>
<evidence type="ECO:0000313" key="3">
    <source>
        <dbReference type="Proteomes" id="UP000294723"/>
    </source>
</evidence>
<dbReference type="AlphaFoldDB" id="A0A4R5C197"/>
<proteinExistence type="predicted"/>
<name>A0A4R5C197_9PSEU</name>
<accession>A0A4R5C197</accession>
<keyword evidence="3" id="KW-1185">Reference proteome</keyword>
<feature type="domain" description="Transposase IS701-like DDE" evidence="1">
    <location>
        <begin position="2"/>
        <end position="59"/>
    </location>
</feature>
<evidence type="ECO:0000259" key="1">
    <source>
        <dbReference type="Pfam" id="PF13546"/>
    </source>
</evidence>
<sequence>MQALQQFVNQSQWDHEPVLRTIVAKVIDAIGPQAWVVDDVSFPKSGDQSVAVARQYYGEKWRLAWKLWTS</sequence>
<dbReference type="InterPro" id="IPR038721">
    <property type="entry name" value="IS701-like_DDE_dom"/>
</dbReference>
<dbReference type="EMBL" id="SMLA01000008">
    <property type="protein sequence ID" value="TDD90544.1"/>
    <property type="molecule type" value="Genomic_DNA"/>
</dbReference>
<dbReference type="Proteomes" id="UP000294723">
    <property type="component" value="Unassembled WGS sequence"/>
</dbReference>
<protein>
    <recommendedName>
        <fullName evidence="1">Transposase IS701-like DDE domain-containing protein</fullName>
    </recommendedName>
</protein>
<evidence type="ECO:0000313" key="2">
    <source>
        <dbReference type="EMBL" id="TDD90544.1"/>
    </source>
</evidence>
<dbReference type="Pfam" id="PF13546">
    <property type="entry name" value="DDE_5"/>
    <property type="match status" value="1"/>
</dbReference>
<reference evidence="2 3" key="1">
    <citation type="submission" date="2019-03" db="EMBL/GenBank/DDBJ databases">
        <title>Draft genome sequences of novel Actinobacteria.</title>
        <authorList>
            <person name="Sahin N."/>
            <person name="Ay H."/>
            <person name="Saygin H."/>
        </authorList>
    </citation>
    <scope>NUCLEOTIDE SEQUENCE [LARGE SCALE GENOMIC DNA]</scope>
    <source>
        <strain evidence="2 3">5K548</strain>
    </source>
</reference>